<evidence type="ECO:0000313" key="1">
    <source>
        <dbReference type="EMBL" id="KKK88529.1"/>
    </source>
</evidence>
<proteinExistence type="predicted"/>
<reference evidence="1" key="1">
    <citation type="journal article" date="2015" name="Nature">
        <title>Complex archaea that bridge the gap between prokaryotes and eukaryotes.</title>
        <authorList>
            <person name="Spang A."/>
            <person name="Saw J.H."/>
            <person name="Jorgensen S.L."/>
            <person name="Zaremba-Niedzwiedzka K."/>
            <person name="Martijn J."/>
            <person name="Lind A.E."/>
            <person name="van Eijk R."/>
            <person name="Schleper C."/>
            <person name="Guy L."/>
            <person name="Ettema T.J."/>
        </authorList>
    </citation>
    <scope>NUCLEOTIDE SEQUENCE</scope>
</reference>
<accession>A0A0F9BD08</accession>
<sequence length="111" mass="12910">MLLGRAHDVSADLRIEWEDATRQAYDALARYKFWMFGYHASRAVYVATLIHRLGGPRLPNPFKALVDQARRHYCRQCGEMRESEHRCTSESIEWQERFEALALPDGGSPRD</sequence>
<gene>
    <name evidence="1" type="ORF">LCGC14_2742250</name>
</gene>
<organism evidence="1">
    <name type="scientific">marine sediment metagenome</name>
    <dbReference type="NCBI Taxonomy" id="412755"/>
    <lineage>
        <taxon>unclassified sequences</taxon>
        <taxon>metagenomes</taxon>
        <taxon>ecological metagenomes</taxon>
    </lineage>
</organism>
<name>A0A0F9BD08_9ZZZZ</name>
<dbReference type="AlphaFoldDB" id="A0A0F9BD08"/>
<comment type="caution">
    <text evidence="1">The sequence shown here is derived from an EMBL/GenBank/DDBJ whole genome shotgun (WGS) entry which is preliminary data.</text>
</comment>
<protein>
    <submittedName>
        <fullName evidence="1">Uncharacterized protein</fullName>
    </submittedName>
</protein>
<dbReference type="EMBL" id="LAZR01049914">
    <property type="protein sequence ID" value="KKK88529.1"/>
    <property type="molecule type" value="Genomic_DNA"/>
</dbReference>